<dbReference type="InterPro" id="IPR032914">
    <property type="entry name" value="Vam6/VPS39/TRAP1"/>
</dbReference>
<dbReference type="VEuPathDB" id="FungiDB:PYU1_G005624"/>
<dbReference type="EnsemblProtists" id="PYU1_T005635">
    <property type="protein sequence ID" value="PYU1_T005635"/>
    <property type="gene ID" value="PYU1_G005624"/>
</dbReference>
<feature type="domain" description="CNH" evidence="6">
    <location>
        <begin position="26"/>
        <end position="295"/>
    </location>
</feature>
<dbReference type="EMBL" id="GL376573">
    <property type="status" value="NOT_ANNOTATED_CDS"/>
    <property type="molecule type" value="Genomic_DNA"/>
</dbReference>
<dbReference type="PANTHER" id="PTHR12894:SF27">
    <property type="entry name" value="TRANSFORMING GROWTH FACTOR-BETA RECEPTOR-ASSOCIATED PROTEIN 1"/>
    <property type="match status" value="1"/>
</dbReference>
<dbReference type="OMA" id="MFVTSEG"/>
<reference evidence="7" key="3">
    <citation type="submission" date="2015-02" db="UniProtKB">
        <authorList>
            <consortium name="EnsemblProtists"/>
        </authorList>
    </citation>
    <scope>IDENTIFICATION</scope>
    <source>
        <strain evidence="7">DAOM BR144</strain>
    </source>
</reference>
<dbReference type="GO" id="GO:0034058">
    <property type="term" value="P:endosomal vesicle fusion"/>
    <property type="evidence" value="ECO:0007669"/>
    <property type="project" value="TreeGrafter"/>
</dbReference>
<evidence type="ECO:0000256" key="1">
    <source>
        <dbReference type="ARBA" id="ARBA00004496"/>
    </source>
</evidence>
<dbReference type="GO" id="GO:0016020">
    <property type="term" value="C:membrane"/>
    <property type="evidence" value="ECO:0007669"/>
    <property type="project" value="TreeGrafter"/>
</dbReference>
<dbReference type="AlphaFoldDB" id="K3WKZ3"/>
<dbReference type="InParanoid" id="K3WKZ3"/>
<name>K3WKZ3_GLOUD</name>
<reference evidence="8" key="2">
    <citation type="submission" date="2010-04" db="EMBL/GenBank/DDBJ databases">
        <authorList>
            <person name="Buell R."/>
            <person name="Hamilton J."/>
            <person name="Hostetler J."/>
        </authorList>
    </citation>
    <scope>NUCLEOTIDE SEQUENCE [LARGE SCALE GENOMIC DNA]</scope>
    <source>
        <strain evidence="8">DAOM:BR144</strain>
    </source>
</reference>
<dbReference type="eggNOG" id="KOG2063">
    <property type="taxonomic scope" value="Eukaryota"/>
</dbReference>
<sequence length="1001" mass="110725">MASEGGGGDAGQRAAFRTTTLVSGFEGKVECVTHYSSRVVIGSGDGRLVMYDTRKGTSTPGVSYVFEHGQAVEQIVAVPHIRMVIVISNGELSAHGATDLQPLPFDFSKVNTHKARVVCVNQRGPPHFRLGVALLRRKVIQIYQYHNSDKSYKFLREFAVQEVPESMAWYRNKVVVGFRKDYFLLNDKSGESAPINSPGIQNPQVYPVVKLLPKEEILVSVMDRVGVYVGFNGEPLPKTSITWSQSPIAVEYTAPYLVGLIPRVGVEIHSTLDQSFVQLIPLQRVSCMFGNGMKWDMEPRPTGDPEDVVIVGVRDGLRSSVVKVEQMPLDQQIGELLDLGRIDEAQDIVRKSIAGLPSDKQRGKIKRFQRQATVALLRRLEFEPAADYMYKAAIEPCEYLAFFPDFQCDSFAYEPAIFKPEVLPRGSSMSPDIKSVIKEILSSHRSSLASEITRTDLSDLVASANKSLLRFLELYKKHVKNQSSSRSRAVSRSRSVSSSNSSQANGPKDARRTEAIDTALFRLYVKFKKQRELLALIEESKGAETCSLELESCEALLLKNKLYYEVGQLRIIQGKHKDAVDVYARLHSGEYKQTNVPRSAVEAAIDVLVAVPESEDKFIYEQSIWIMKATTPKQALRIFTERKPPLSSNDVVAHLREHSDDPTIVQKYLETLVKSERDNFAVAAAASSTTDSSSLGVNDSYSHFLGGDAEEDGDVVSEPNATVDPHHTRLALEYLDEVLKLVSAGETPSKSHPGKEPGSLGDARKRLLKFLKSGSSRYDVTPLVAKIKGSALYNEFVILCGRGGLHEEAIRCLAYELNDLKGAESYSAKYGAAGSHSSLSTSANGKKKKTDGNDALLQLVKLCFNPPDESKRAAFMDFAFQLLSRHGKTMDGKAVLEIIPATTPLSKLVEYFSQVLPNSAHNVREMRIAKSLSNIYNLQVQCTRVEKLNQSVEIDPNTVCFSCKKRIGDIVFAVYPNGNVVHYNCTNGKLDVCPVTGEKFS</sequence>
<feature type="region of interest" description="Disordered" evidence="5">
    <location>
        <begin position="483"/>
        <end position="511"/>
    </location>
</feature>
<dbReference type="STRING" id="431595.K3WKZ3"/>
<comment type="subcellular location">
    <subcellularLocation>
        <location evidence="1">Cytoplasm</location>
    </subcellularLocation>
</comment>
<evidence type="ECO:0000313" key="8">
    <source>
        <dbReference type="Proteomes" id="UP000019132"/>
    </source>
</evidence>
<accession>K3WKZ3</accession>
<dbReference type="HOGENOM" id="CLU_316061_0_0_1"/>
<evidence type="ECO:0000256" key="2">
    <source>
        <dbReference type="ARBA" id="ARBA00022448"/>
    </source>
</evidence>
<dbReference type="PROSITE" id="PS50219">
    <property type="entry name" value="CNH"/>
    <property type="match status" value="1"/>
</dbReference>
<dbReference type="InterPro" id="IPR001180">
    <property type="entry name" value="CNH_dom"/>
</dbReference>
<dbReference type="Proteomes" id="UP000019132">
    <property type="component" value="Unassembled WGS sequence"/>
</dbReference>
<evidence type="ECO:0000256" key="3">
    <source>
        <dbReference type="ARBA" id="ARBA00022490"/>
    </source>
</evidence>
<keyword evidence="4" id="KW-0653">Protein transport</keyword>
<keyword evidence="2" id="KW-0813">Transport</keyword>
<dbReference type="Pfam" id="PF10367">
    <property type="entry name" value="zf-Vps39_C"/>
    <property type="match status" value="1"/>
</dbReference>
<evidence type="ECO:0000256" key="4">
    <source>
        <dbReference type="ARBA" id="ARBA00022927"/>
    </source>
</evidence>
<dbReference type="InterPro" id="IPR019453">
    <property type="entry name" value="VPS39/TGFA1_Znf"/>
</dbReference>
<evidence type="ECO:0000256" key="5">
    <source>
        <dbReference type="SAM" id="MobiDB-lite"/>
    </source>
</evidence>
<dbReference type="InterPro" id="IPR019452">
    <property type="entry name" value="VPS39/TGF_beta_rcpt-assoc_1"/>
</dbReference>
<evidence type="ECO:0000259" key="6">
    <source>
        <dbReference type="PROSITE" id="PS50219"/>
    </source>
</evidence>
<proteinExistence type="predicted"/>
<reference evidence="8" key="1">
    <citation type="journal article" date="2010" name="Genome Biol.">
        <title>Genome sequence of the necrotrophic plant pathogen Pythium ultimum reveals original pathogenicity mechanisms and effector repertoire.</title>
        <authorList>
            <person name="Levesque C.A."/>
            <person name="Brouwer H."/>
            <person name="Cano L."/>
            <person name="Hamilton J.P."/>
            <person name="Holt C."/>
            <person name="Huitema E."/>
            <person name="Raffaele S."/>
            <person name="Robideau G.P."/>
            <person name="Thines M."/>
            <person name="Win J."/>
            <person name="Zerillo M.M."/>
            <person name="Beakes G.W."/>
            <person name="Boore J.L."/>
            <person name="Busam D."/>
            <person name="Dumas B."/>
            <person name="Ferriera S."/>
            <person name="Fuerstenberg S.I."/>
            <person name="Gachon C.M."/>
            <person name="Gaulin E."/>
            <person name="Govers F."/>
            <person name="Grenville-Briggs L."/>
            <person name="Horner N."/>
            <person name="Hostetler J."/>
            <person name="Jiang R.H."/>
            <person name="Johnson J."/>
            <person name="Krajaejun T."/>
            <person name="Lin H."/>
            <person name="Meijer H.J."/>
            <person name="Moore B."/>
            <person name="Morris P."/>
            <person name="Phuntmart V."/>
            <person name="Puiu D."/>
            <person name="Shetty J."/>
            <person name="Stajich J.E."/>
            <person name="Tripathy S."/>
            <person name="Wawra S."/>
            <person name="van West P."/>
            <person name="Whitty B.R."/>
            <person name="Coutinho P.M."/>
            <person name="Henrissat B."/>
            <person name="Martin F."/>
            <person name="Thomas P.D."/>
            <person name="Tyler B.M."/>
            <person name="De Vries R.P."/>
            <person name="Kamoun S."/>
            <person name="Yandell M."/>
            <person name="Tisserat N."/>
            <person name="Buell C.R."/>
        </authorList>
    </citation>
    <scope>NUCLEOTIDE SEQUENCE</scope>
    <source>
        <strain evidence="8">DAOM:BR144</strain>
    </source>
</reference>
<dbReference type="GO" id="GO:0006914">
    <property type="term" value="P:autophagy"/>
    <property type="evidence" value="ECO:0007669"/>
    <property type="project" value="TreeGrafter"/>
</dbReference>
<dbReference type="GO" id="GO:0005737">
    <property type="term" value="C:cytoplasm"/>
    <property type="evidence" value="ECO:0007669"/>
    <property type="project" value="UniProtKB-SubCell"/>
</dbReference>
<keyword evidence="8" id="KW-1185">Reference proteome</keyword>
<dbReference type="PANTHER" id="PTHR12894">
    <property type="entry name" value="CNH DOMAIN CONTAINING"/>
    <property type="match status" value="1"/>
</dbReference>
<protein>
    <recommendedName>
        <fullName evidence="6">CNH domain-containing protein</fullName>
    </recommendedName>
</protein>
<keyword evidence="3" id="KW-0963">Cytoplasm</keyword>
<organism evidence="7 8">
    <name type="scientific">Globisporangium ultimum (strain ATCC 200006 / CBS 805.95 / DAOM BR144)</name>
    <name type="common">Pythium ultimum</name>
    <dbReference type="NCBI Taxonomy" id="431595"/>
    <lineage>
        <taxon>Eukaryota</taxon>
        <taxon>Sar</taxon>
        <taxon>Stramenopiles</taxon>
        <taxon>Oomycota</taxon>
        <taxon>Peronosporomycetes</taxon>
        <taxon>Pythiales</taxon>
        <taxon>Pythiaceae</taxon>
        <taxon>Globisporangium</taxon>
    </lineage>
</organism>
<evidence type="ECO:0000313" key="7">
    <source>
        <dbReference type="EnsemblProtists" id="PYU1_T005635"/>
    </source>
</evidence>
<dbReference type="GO" id="GO:0015031">
    <property type="term" value="P:protein transport"/>
    <property type="evidence" value="ECO:0007669"/>
    <property type="project" value="UniProtKB-KW"/>
</dbReference>
<feature type="compositionally biased region" description="Low complexity" evidence="5">
    <location>
        <begin position="483"/>
        <end position="504"/>
    </location>
</feature>
<dbReference type="Pfam" id="PF10366">
    <property type="entry name" value="Vps39_1"/>
    <property type="match status" value="1"/>
</dbReference>
<dbReference type="Pfam" id="PF00780">
    <property type="entry name" value="CNH"/>
    <property type="match status" value="1"/>
</dbReference>